<name>X0RZ76_9ZZZZ</name>
<proteinExistence type="predicted"/>
<gene>
    <name evidence="1" type="ORF">S01H1_17081</name>
</gene>
<reference evidence="1" key="1">
    <citation type="journal article" date="2014" name="Front. Microbiol.">
        <title>High frequency of phylogenetically diverse reductive dehalogenase-homologous genes in deep subseafloor sedimentary metagenomes.</title>
        <authorList>
            <person name="Kawai M."/>
            <person name="Futagami T."/>
            <person name="Toyoda A."/>
            <person name="Takaki Y."/>
            <person name="Nishi S."/>
            <person name="Hori S."/>
            <person name="Arai W."/>
            <person name="Tsubouchi T."/>
            <person name="Morono Y."/>
            <person name="Uchiyama I."/>
            <person name="Ito T."/>
            <person name="Fujiyama A."/>
            <person name="Inagaki F."/>
            <person name="Takami H."/>
        </authorList>
    </citation>
    <scope>NUCLEOTIDE SEQUENCE</scope>
    <source>
        <strain evidence="1">Expedition CK06-06</strain>
    </source>
</reference>
<protein>
    <submittedName>
        <fullName evidence="1">Uncharacterized protein</fullName>
    </submittedName>
</protein>
<evidence type="ECO:0000313" key="1">
    <source>
        <dbReference type="EMBL" id="GAF69012.1"/>
    </source>
</evidence>
<sequence>MDPLLLEAIRAALQIAIRAYVQAGLTREELDAEYNKQWEEFKKKDPNDLPDV</sequence>
<comment type="caution">
    <text evidence="1">The sequence shown here is derived from an EMBL/GenBank/DDBJ whole genome shotgun (WGS) entry which is preliminary data.</text>
</comment>
<dbReference type="EMBL" id="BARS01009027">
    <property type="protein sequence ID" value="GAF69012.1"/>
    <property type="molecule type" value="Genomic_DNA"/>
</dbReference>
<organism evidence="1">
    <name type="scientific">marine sediment metagenome</name>
    <dbReference type="NCBI Taxonomy" id="412755"/>
    <lineage>
        <taxon>unclassified sequences</taxon>
        <taxon>metagenomes</taxon>
        <taxon>ecological metagenomes</taxon>
    </lineage>
</organism>
<dbReference type="AlphaFoldDB" id="X0RZ76"/>
<accession>X0RZ76</accession>